<feature type="region of interest" description="Disordered" evidence="1">
    <location>
        <begin position="91"/>
        <end position="114"/>
    </location>
</feature>
<keyword evidence="2" id="KW-0812">Transmembrane</keyword>
<sequence length="114" mass="12624">MERLHMHIELVYCESVIHLTSGFSPRYSYNAPPVFLGSDKSSSLRALTRVEPSAFSPTVYMATLLIIACLALATIIHAVLSGRVDALTSEQYSPRRARHAPNAQSLLRSHNKNT</sequence>
<keyword evidence="2" id="KW-1133">Transmembrane helix</keyword>
<feature type="transmembrane region" description="Helical" evidence="2">
    <location>
        <begin position="59"/>
        <end position="80"/>
    </location>
</feature>
<proteinExistence type="predicted"/>
<accession>A0A165PXH0</accession>
<organism evidence="3 4">
    <name type="scientific">Daedalea quercina L-15889</name>
    <dbReference type="NCBI Taxonomy" id="1314783"/>
    <lineage>
        <taxon>Eukaryota</taxon>
        <taxon>Fungi</taxon>
        <taxon>Dikarya</taxon>
        <taxon>Basidiomycota</taxon>
        <taxon>Agaricomycotina</taxon>
        <taxon>Agaricomycetes</taxon>
        <taxon>Polyporales</taxon>
        <taxon>Fomitopsis</taxon>
    </lineage>
</organism>
<keyword evidence="2" id="KW-0472">Membrane</keyword>
<gene>
    <name evidence="3" type="ORF">DAEQUDRAFT_319087</name>
</gene>
<name>A0A165PXH0_9APHY</name>
<evidence type="ECO:0000256" key="1">
    <source>
        <dbReference type="SAM" id="MobiDB-lite"/>
    </source>
</evidence>
<reference evidence="3 4" key="1">
    <citation type="journal article" date="2016" name="Mol. Biol. Evol.">
        <title>Comparative Genomics of Early-Diverging Mushroom-Forming Fungi Provides Insights into the Origins of Lignocellulose Decay Capabilities.</title>
        <authorList>
            <person name="Nagy L.G."/>
            <person name="Riley R."/>
            <person name="Tritt A."/>
            <person name="Adam C."/>
            <person name="Daum C."/>
            <person name="Floudas D."/>
            <person name="Sun H."/>
            <person name="Yadav J.S."/>
            <person name="Pangilinan J."/>
            <person name="Larsson K.H."/>
            <person name="Matsuura K."/>
            <person name="Barry K."/>
            <person name="Labutti K."/>
            <person name="Kuo R."/>
            <person name="Ohm R.A."/>
            <person name="Bhattacharya S.S."/>
            <person name="Shirouzu T."/>
            <person name="Yoshinaga Y."/>
            <person name="Martin F.M."/>
            <person name="Grigoriev I.V."/>
            <person name="Hibbett D.S."/>
        </authorList>
    </citation>
    <scope>NUCLEOTIDE SEQUENCE [LARGE SCALE GENOMIC DNA]</scope>
    <source>
        <strain evidence="3 4">L-15889</strain>
    </source>
</reference>
<keyword evidence="4" id="KW-1185">Reference proteome</keyword>
<dbReference type="EMBL" id="KV429064">
    <property type="protein sequence ID" value="KZT68745.1"/>
    <property type="molecule type" value="Genomic_DNA"/>
</dbReference>
<evidence type="ECO:0000313" key="3">
    <source>
        <dbReference type="EMBL" id="KZT68745.1"/>
    </source>
</evidence>
<evidence type="ECO:0000313" key="4">
    <source>
        <dbReference type="Proteomes" id="UP000076727"/>
    </source>
</evidence>
<protein>
    <submittedName>
        <fullName evidence="3">Uncharacterized protein</fullName>
    </submittedName>
</protein>
<evidence type="ECO:0000256" key="2">
    <source>
        <dbReference type="SAM" id="Phobius"/>
    </source>
</evidence>
<dbReference type="Proteomes" id="UP000076727">
    <property type="component" value="Unassembled WGS sequence"/>
</dbReference>
<dbReference type="AlphaFoldDB" id="A0A165PXH0"/>